<organism evidence="1 2">
    <name type="scientific">Chaenocephalus aceratus</name>
    <name type="common">Blackfin icefish</name>
    <name type="synonym">Chaenichthys aceratus</name>
    <dbReference type="NCBI Taxonomy" id="36190"/>
    <lineage>
        <taxon>Eukaryota</taxon>
        <taxon>Metazoa</taxon>
        <taxon>Chordata</taxon>
        <taxon>Craniata</taxon>
        <taxon>Vertebrata</taxon>
        <taxon>Euteleostomi</taxon>
        <taxon>Actinopterygii</taxon>
        <taxon>Neopterygii</taxon>
        <taxon>Teleostei</taxon>
        <taxon>Neoteleostei</taxon>
        <taxon>Acanthomorphata</taxon>
        <taxon>Eupercaria</taxon>
        <taxon>Perciformes</taxon>
        <taxon>Notothenioidei</taxon>
        <taxon>Channichthyidae</taxon>
        <taxon>Chaenocephalus</taxon>
    </lineage>
</organism>
<name>A0ACB9W1H4_CHAAC</name>
<proteinExistence type="predicted"/>
<reference evidence="1" key="1">
    <citation type="submission" date="2022-05" db="EMBL/GenBank/DDBJ databases">
        <title>Chromosome-level genome of Chaenocephalus aceratus.</title>
        <authorList>
            <person name="Park H."/>
        </authorList>
    </citation>
    <scope>NUCLEOTIDE SEQUENCE</scope>
    <source>
        <tissue evidence="1">Muscle</tissue>
    </source>
</reference>
<dbReference type="EMBL" id="CM043804">
    <property type="protein sequence ID" value="KAI4806734.1"/>
    <property type="molecule type" value="Genomic_DNA"/>
</dbReference>
<comment type="caution">
    <text evidence="1">The sequence shown here is derived from an EMBL/GenBank/DDBJ whole genome shotgun (WGS) entry which is preliminary data.</text>
</comment>
<keyword evidence="2" id="KW-1185">Reference proteome</keyword>
<protein>
    <submittedName>
        <fullName evidence="1">Uncharacterized protein</fullName>
    </submittedName>
</protein>
<evidence type="ECO:0000313" key="2">
    <source>
        <dbReference type="Proteomes" id="UP001057452"/>
    </source>
</evidence>
<accession>A0ACB9W1H4</accession>
<dbReference type="Proteomes" id="UP001057452">
    <property type="component" value="Chromosome 20"/>
</dbReference>
<feature type="non-terminal residue" evidence="1">
    <location>
        <position position="78"/>
    </location>
</feature>
<evidence type="ECO:0000313" key="1">
    <source>
        <dbReference type="EMBL" id="KAI4806734.1"/>
    </source>
</evidence>
<sequence>SPQVWRTTRQKSHSRDAYPTAERQMDVQDKRGWPVTPRSPDLVRVHCEALGKGLWDGDPGPLTQTHPEPLPFMCAPLH</sequence>
<feature type="non-terminal residue" evidence="1">
    <location>
        <position position="1"/>
    </location>
</feature>
<gene>
    <name evidence="1" type="ORF">KUCAC02_017545</name>
</gene>